<protein>
    <submittedName>
        <fullName evidence="1">Uncharacterized protein</fullName>
    </submittedName>
</protein>
<evidence type="ECO:0000313" key="1">
    <source>
        <dbReference type="EMBL" id="TBU23758.1"/>
    </source>
</evidence>
<dbReference type="Proteomes" id="UP000292957">
    <property type="component" value="Unassembled WGS sequence"/>
</dbReference>
<organism evidence="1">
    <name type="scientific">Dichomitus squalens</name>
    <dbReference type="NCBI Taxonomy" id="114155"/>
    <lineage>
        <taxon>Eukaryota</taxon>
        <taxon>Fungi</taxon>
        <taxon>Dikarya</taxon>
        <taxon>Basidiomycota</taxon>
        <taxon>Agaricomycotina</taxon>
        <taxon>Agaricomycetes</taxon>
        <taxon>Polyporales</taxon>
        <taxon>Polyporaceae</taxon>
        <taxon>Dichomitus</taxon>
    </lineage>
</organism>
<name>A0A4Q9MBU3_9APHY</name>
<gene>
    <name evidence="1" type="ORF">BD311DRAFT_767787</name>
</gene>
<reference evidence="1" key="1">
    <citation type="submission" date="2019-01" db="EMBL/GenBank/DDBJ databases">
        <title>Draft genome sequences of three monokaryotic isolates of the white-rot basidiomycete fungus Dichomitus squalens.</title>
        <authorList>
            <consortium name="DOE Joint Genome Institute"/>
            <person name="Lopez S.C."/>
            <person name="Andreopoulos B."/>
            <person name="Pangilinan J."/>
            <person name="Lipzen A."/>
            <person name="Riley R."/>
            <person name="Ahrendt S."/>
            <person name="Ng V."/>
            <person name="Barry K."/>
            <person name="Daum C."/>
            <person name="Grigoriev I.V."/>
            <person name="Hilden K.S."/>
            <person name="Makela M.R."/>
            <person name="de Vries R.P."/>
        </authorList>
    </citation>
    <scope>NUCLEOTIDE SEQUENCE [LARGE SCALE GENOMIC DNA]</scope>
    <source>
        <strain evidence="1">OM18370.1</strain>
    </source>
</reference>
<accession>A0A4Q9MBU3</accession>
<dbReference type="AlphaFoldDB" id="A0A4Q9MBU3"/>
<dbReference type="EMBL" id="ML143495">
    <property type="protein sequence ID" value="TBU23758.1"/>
    <property type="molecule type" value="Genomic_DNA"/>
</dbReference>
<proteinExistence type="predicted"/>
<sequence>MIAGNRIPSMCETMIHSTMLTRSQFGNAPKIKGKWVLHAWPTVRQTSARLAWSPNMTDTKCASCVLEPDFGV</sequence>